<dbReference type="RefSeq" id="WP_118091810.1">
    <property type="nucleotide sequence ID" value="NZ_QSIQ01000001.1"/>
</dbReference>
<dbReference type="Proteomes" id="UP000266391">
    <property type="component" value="Unassembled WGS sequence"/>
</dbReference>
<dbReference type="AlphaFoldDB" id="A0A396AGE4"/>
<evidence type="ECO:0000313" key="2">
    <source>
        <dbReference type="Proteomes" id="UP000266391"/>
    </source>
</evidence>
<comment type="caution">
    <text evidence="1">The sequence shown here is derived from an EMBL/GenBank/DDBJ whole genome shotgun (WGS) entry which is preliminary data.</text>
</comment>
<name>A0A396AGE4_9FIRM</name>
<organism evidence="1 2">
    <name type="scientific">Roseburia inulinivorans</name>
    <dbReference type="NCBI Taxonomy" id="360807"/>
    <lineage>
        <taxon>Bacteria</taxon>
        <taxon>Bacillati</taxon>
        <taxon>Bacillota</taxon>
        <taxon>Clostridia</taxon>
        <taxon>Lachnospirales</taxon>
        <taxon>Lachnospiraceae</taxon>
        <taxon>Roseburia</taxon>
    </lineage>
</organism>
<dbReference type="Gene3D" id="2.10.10.20">
    <property type="entry name" value="Carbohydrate-binding module superfamily 5/12"/>
    <property type="match status" value="1"/>
</dbReference>
<protein>
    <submittedName>
        <fullName evidence="1">Uncharacterized protein</fullName>
    </submittedName>
</protein>
<gene>
    <name evidence="1" type="ORF">DW813_01050</name>
</gene>
<reference evidence="1 2" key="1">
    <citation type="submission" date="2018-08" db="EMBL/GenBank/DDBJ databases">
        <title>A genome reference for cultivated species of the human gut microbiota.</title>
        <authorList>
            <person name="Zou Y."/>
            <person name="Xue W."/>
            <person name="Luo G."/>
        </authorList>
    </citation>
    <scope>NUCLEOTIDE SEQUENCE [LARGE SCALE GENOMIC DNA]</scope>
    <source>
        <strain evidence="1 2">AM32-8LB</strain>
    </source>
</reference>
<accession>A0A396AGE4</accession>
<dbReference type="EMBL" id="QSIQ01000001">
    <property type="protein sequence ID" value="RHD06486.1"/>
    <property type="molecule type" value="Genomic_DNA"/>
</dbReference>
<evidence type="ECO:0000313" key="1">
    <source>
        <dbReference type="EMBL" id="RHD06486.1"/>
    </source>
</evidence>
<proteinExistence type="predicted"/>
<sequence length="483" mass="53974">MSSLNVNPEFNTEMEQLTPETRAHADRFNERYGQLLGNDAFLKGKLEDANTNIERAMAVAQGKSAGYVFNTYSELIAYIAVPANAEKFRLGDQFLIKTTDVPDYWWDNTVTTAQTDSAGNVISGKNTSGKIIGALVELEARKIDLSKYDANDAALFNNMSDQYSSARTYDVGDICIHNNDLYKCVTAVEAAETFNASKWNKTSLAALHAEQEKKISENTQRLQEQIEMCKENLIPFPYCATSTGSYAKSFNSSSLTTVEAKNDGSLLIGSNGKIPSKTNQVLFRLIHDNFENIPLYNDIYSMDPHFENRPSASGVALAVSFERAKDSELETFYVTSPVEINNIDGKYTKIKYISVWLSTATASFENVKMKPTITRGGITEKRDVVSQKLSMDAIVARTRNSLNIVHLPLKETKTLTLAQLYNSYAKQNDVLYVTVIDYSDSKSYKSSTMLLFIDDFQIYAISTEGLLKYDNVNDKWAVIIPRA</sequence>